<dbReference type="SUPFAM" id="SSF52949">
    <property type="entry name" value="Macro domain-like"/>
    <property type="match status" value="1"/>
</dbReference>
<feature type="domain" description="Macro" evidence="6">
    <location>
        <begin position="174"/>
        <end position="353"/>
    </location>
</feature>
<dbReference type="SMART" id="SM00506">
    <property type="entry name" value="A1pp"/>
    <property type="match status" value="1"/>
</dbReference>
<accession>A0AAV4E057</accession>
<dbReference type="Gene3D" id="3.40.220.10">
    <property type="entry name" value="Leucine Aminopeptidase, subunit E, domain 1"/>
    <property type="match status" value="1"/>
</dbReference>
<evidence type="ECO:0000256" key="3">
    <source>
        <dbReference type="ARBA" id="ARBA00022679"/>
    </source>
</evidence>
<evidence type="ECO:0000256" key="1">
    <source>
        <dbReference type="ARBA" id="ARBA00004123"/>
    </source>
</evidence>
<keyword evidence="3" id="KW-0808">Transferase</keyword>
<keyword evidence="8" id="KW-1185">Reference proteome</keyword>
<dbReference type="PANTHER" id="PTHR14453:SF67">
    <property type="entry name" value="POLY [ADP-RIBOSE] POLYMERASE"/>
    <property type="match status" value="1"/>
</dbReference>
<evidence type="ECO:0000256" key="5">
    <source>
        <dbReference type="ARBA" id="ARBA00023242"/>
    </source>
</evidence>
<evidence type="ECO:0000256" key="2">
    <source>
        <dbReference type="ARBA" id="ARBA00022676"/>
    </source>
</evidence>
<dbReference type="EMBL" id="BLXT01008499">
    <property type="protein sequence ID" value="GFO49672.1"/>
    <property type="molecule type" value="Genomic_DNA"/>
</dbReference>
<dbReference type="Pfam" id="PF01661">
    <property type="entry name" value="Macro"/>
    <property type="match status" value="1"/>
</dbReference>
<name>A0AAV4E057_9GAST</name>
<dbReference type="AlphaFoldDB" id="A0AAV4E057"/>
<dbReference type="InterPro" id="IPR002589">
    <property type="entry name" value="Macro_dom"/>
</dbReference>
<gene>
    <name evidence="7" type="ORF">PoB_007617700</name>
</gene>
<dbReference type="GO" id="GO:0005737">
    <property type="term" value="C:cytoplasm"/>
    <property type="evidence" value="ECO:0007669"/>
    <property type="project" value="TreeGrafter"/>
</dbReference>
<dbReference type="PANTHER" id="PTHR14453">
    <property type="entry name" value="PARP/ZINC FINGER CCCH TYPE DOMAIN CONTAINING PROTEIN"/>
    <property type="match status" value="1"/>
</dbReference>
<dbReference type="PROSITE" id="PS51154">
    <property type="entry name" value="MACRO"/>
    <property type="match status" value="1"/>
</dbReference>
<evidence type="ECO:0000313" key="7">
    <source>
        <dbReference type="EMBL" id="GFO49672.1"/>
    </source>
</evidence>
<dbReference type="GO" id="GO:0005634">
    <property type="term" value="C:nucleus"/>
    <property type="evidence" value="ECO:0007669"/>
    <property type="project" value="UniProtKB-SubCell"/>
</dbReference>
<keyword evidence="5" id="KW-0539">Nucleus</keyword>
<proteinExistence type="predicted"/>
<evidence type="ECO:0000259" key="6">
    <source>
        <dbReference type="PROSITE" id="PS51154"/>
    </source>
</evidence>
<dbReference type="GO" id="GO:0010629">
    <property type="term" value="P:negative regulation of gene expression"/>
    <property type="evidence" value="ECO:0007669"/>
    <property type="project" value="TreeGrafter"/>
</dbReference>
<keyword evidence="2" id="KW-0328">Glycosyltransferase</keyword>
<evidence type="ECO:0000313" key="8">
    <source>
        <dbReference type="Proteomes" id="UP000735302"/>
    </source>
</evidence>
<dbReference type="InterPro" id="IPR052056">
    <property type="entry name" value="Mono-ARTD/PARP"/>
</dbReference>
<reference evidence="7 8" key="1">
    <citation type="journal article" date="2021" name="Elife">
        <title>Chloroplast acquisition without the gene transfer in kleptoplastic sea slugs, Plakobranchus ocellatus.</title>
        <authorList>
            <person name="Maeda T."/>
            <person name="Takahashi S."/>
            <person name="Yoshida T."/>
            <person name="Shimamura S."/>
            <person name="Takaki Y."/>
            <person name="Nagai Y."/>
            <person name="Toyoda A."/>
            <person name="Suzuki Y."/>
            <person name="Arimoto A."/>
            <person name="Ishii H."/>
            <person name="Satoh N."/>
            <person name="Nishiyama T."/>
            <person name="Hasebe M."/>
            <person name="Maruyama T."/>
            <person name="Minagawa J."/>
            <person name="Obokata J."/>
            <person name="Shigenobu S."/>
        </authorList>
    </citation>
    <scope>NUCLEOTIDE SEQUENCE [LARGE SCALE GENOMIC DNA]</scope>
</reference>
<dbReference type="GO" id="GO:0003714">
    <property type="term" value="F:transcription corepressor activity"/>
    <property type="evidence" value="ECO:0007669"/>
    <property type="project" value="TreeGrafter"/>
</dbReference>
<dbReference type="GO" id="GO:0016757">
    <property type="term" value="F:glycosyltransferase activity"/>
    <property type="evidence" value="ECO:0007669"/>
    <property type="project" value="UniProtKB-KW"/>
</dbReference>
<sequence length="484" mass="54626">MHRLENNELKIEPYYHCLSKAAFEKIVTLNSESLLLHGPLVHVENKGEPELEYPIKEDNKIVVKLVPFPCGKLQFLKNFKGKEITTLIDRARCKIQESSNGFEIKGIKDHVMETEALIRKIRDSIVVEHCTFNFLGIEEYLRETEGKKLISEIEKNSSCCIYNGSKGGEKARQGDSPVHSSVHGCTLHFMQGDLLKLKVDAIVNPVDETLTLTSGNNLSKAILARGGNQIQQDLLKDSDLKPLIATGRGHLDKCQYILHAVVPEFNADGGPDLKLSMTACLDLAREKKLASIGFPAFGSGSKFNYPNLLVCEHMMKALKDFFKKDPVTPSDIYICDENEEIISDLIDQCRQTFPGVYIDHIRELEIKAQRGPQPRPLRSSELKSLTSLFTDFGHLKVKVHKGEITKWRVRALNRYYKESPLCWRAYCTLTKDYTIPKDTHTLSSGLHFMCAWTPLADAPFVRGPEEASRLPYSIIACYKSELSV</sequence>
<comment type="subcellular location">
    <subcellularLocation>
        <location evidence="1">Nucleus</location>
    </subcellularLocation>
</comment>
<comment type="caution">
    <text evidence="7">The sequence shown here is derived from an EMBL/GenBank/DDBJ whole genome shotgun (WGS) entry which is preliminary data.</text>
</comment>
<evidence type="ECO:0000256" key="4">
    <source>
        <dbReference type="ARBA" id="ARBA00023027"/>
    </source>
</evidence>
<keyword evidence="4" id="KW-0520">NAD</keyword>
<dbReference type="Proteomes" id="UP000735302">
    <property type="component" value="Unassembled WGS sequence"/>
</dbReference>
<protein>
    <submittedName>
        <fullName evidence="7">Poly [ADP-ribose] polymerase</fullName>
    </submittedName>
</protein>
<dbReference type="InterPro" id="IPR043472">
    <property type="entry name" value="Macro_dom-like"/>
</dbReference>
<organism evidence="7 8">
    <name type="scientific">Plakobranchus ocellatus</name>
    <dbReference type="NCBI Taxonomy" id="259542"/>
    <lineage>
        <taxon>Eukaryota</taxon>
        <taxon>Metazoa</taxon>
        <taxon>Spiralia</taxon>
        <taxon>Lophotrochozoa</taxon>
        <taxon>Mollusca</taxon>
        <taxon>Gastropoda</taxon>
        <taxon>Heterobranchia</taxon>
        <taxon>Euthyneura</taxon>
        <taxon>Panpulmonata</taxon>
        <taxon>Sacoglossa</taxon>
        <taxon>Placobranchoidea</taxon>
        <taxon>Plakobranchidae</taxon>
        <taxon>Plakobranchus</taxon>
    </lineage>
</organism>